<proteinExistence type="predicted"/>
<evidence type="ECO:0000313" key="2">
    <source>
        <dbReference type="Proteomes" id="UP001162001"/>
    </source>
</evidence>
<dbReference type="Proteomes" id="UP001162001">
    <property type="component" value="Segment"/>
</dbReference>
<keyword evidence="2" id="KW-1185">Reference proteome</keyword>
<name>A0A7D3R1X6_9VIRU</name>
<reference evidence="1 2" key="1">
    <citation type="submission" date="2020-04" db="EMBL/GenBank/DDBJ databases">
        <title>Advantages and limits of metagenomic assembly and binning of a giant virus.</title>
        <authorList>
            <person name="Schulz F."/>
            <person name="Andreani J."/>
            <person name="Francis R."/>
            <person name="Boudjemaa H."/>
            <person name="Bou Khalil J.Y."/>
            <person name="Lee J."/>
            <person name="La Scola B."/>
            <person name="Woyke T."/>
        </authorList>
    </citation>
    <scope>NUCLEOTIDE SEQUENCE [LARGE SCALE GENOMIC DNA]</scope>
    <source>
        <strain evidence="1 2">FV1/VV64</strain>
    </source>
</reference>
<accession>A0A7D3R1X6</accession>
<organism evidence="1 2">
    <name type="scientific">Fadolivirus FV1/VV64</name>
    <dbReference type="NCBI Taxonomy" id="3070911"/>
    <lineage>
        <taxon>Viruses</taxon>
        <taxon>Varidnaviria</taxon>
        <taxon>Bamfordvirae</taxon>
        <taxon>Nucleocytoviricota</taxon>
        <taxon>Megaviricetes</taxon>
        <taxon>Imitervirales</taxon>
        <taxon>Mimiviridae</taxon>
        <taxon>Klosneuvirinae</taxon>
        <taxon>Fadolivirus</taxon>
        <taxon>Fadolivirus algeromassiliense</taxon>
    </lineage>
</organism>
<gene>
    <name evidence="1" type="ORF">Fadolivirus_1_1203</name>
</gene>
<sequence length="233" mass="27274">MELLGTTITYKVSLNIQIPNMLDFYTSLSLNDILKCVQYENHHKCNYDNHKNKSETKVKSLFFNCVYFILKHKSITVYGKLFKNGSLVIVAKIKDSTIDFDEMTHFIINELKINSTYTKSKVINYSEFWNISKINNTKIEANVLTTKIDNQYDLSEIFIGTKLTSLFSDIILTKGSLMFRLKDFNVYESEKKKFINFIKKVFDYDLIYDNDTIIDDCLDTSIDNDDLKIFIEI</sequence>
<dbReference type="EMBL" id="MT418680">
    <property type="protein sequence ID" value="QKF94661.1"/>
    <property type="molecule type" value="Genomic_DNA"/>
</dbReference>
<evidence type="ECO:0000313" key="1">
    <source>
        <dbReference type="EMBL" id="QKF94661.1"/>
    </source>
</evidence>
<protein>
    <submittedName>
        <fullName evidence="1">Uncharacterized protein</fullName>
    </submittedName>
</protein>